<dbReference type="InterPro" id="IPR018484">
    <property type="entry name" value="FGGY_N"/>
</dbReference>
<dbReference type="InterPro" id="IPR050406">
    <property type="entry name" value="FGGY_Carb_Kinase"/>
</dbReference>
<dbReference type="EMBL" id="GU942982">
    <property type="protein sequence ID" value="ADD93429.1"/>
    <property type="molecule type" value="Genomic_DNA"/>
</dbReference>
<dbReference type="Pfam" id="PF02782">
    <property type="entry name" value="FGGY_C"/>
    <property type="match status" value="1"/>
</dbReference>
<dbReference type="PANTHER" id="PTHR43095:SF2">
    <property type="entry name" value="GLUCONOKINASE"/>
    <property type="match status" value="1"/>
</dbReference>
<keyword evidence="6" id="KW-0684">Rhamnose metabolism</keyword>
<name>D6PCH8_9BACT</name>
<evidence type="ECO:0000256" key="6">
    <source>
        <dbReference type="ARBA" id="ARBA00023308"/>
    </source>
</evidence>
<dbReference type="GO" id="GO:0019301">
    <property type="term" value="P:rhamnose catabolic process"/>
    <property type="evidence" value="ECO:0007669"/>
    <property type="project" value="InterPro"/>
</dbReference>
<feature type="domain" description="Carbohydrate kinase FGGY N-terminal" evidence="7">
    <location>
        <begin position="7"/>
        <end position="248"/>
    </location>
</feature>
<dbReference type="SUPFAM" id="SSF53067">
    <property type="entry name" value="Actin-like ATPase domain"/>
    <property type="match status" value="2"/>
</dbReference>
<dbReference type="Gene3D" id="3.30.420.40">
    <property type="match status" value="2"/>
</dbReference>
<comment type="similarity">
    <text evidence="1">Belongs to the FGGY kinase family.</text>
</comment>
<evidence type="ECO:0000259" key="7">
    <source>
        <dbReference type="Pfam" id="PF00370"/>
    </source>
</evidence>
<dbReference type="GO" id="GO:0008993">
    <property type="term" value="F:rhamnulokinase activity"/>
    <property type="evidence" value="ECO:0007669"/>
    <property type="project" value="InterPro"/>
</dbReference>
<sequence length="386" mass="43307">MKSKKIYLAVDLGAESGRVLAGEWDGLALNLRVLHSFPNGPVDLNGSIHWNLVGIYNEILTGLAMAQAEYGSSLESIGVDSWGLDYGHLDRNGFLLGMPFHYRDERTHPMVELVHQRVNREECFARTGIQPLFINTLFQLMAEKESAHTCMEHSDQMLFTPDLINFWLTGEKGNEITMASTSQMLNQETRNWDFEFLKDLGIPTDFLGQLWEPGHLVGMVHGKAKDKIQCENLPVYTVGSHDTASAVAGVPASSDGDFAYLSSGTWSLMGVENDRALCDPQSLDYGFTNEFGVDGSIRYLKNISGLWIVQECRREWQAMGEDFDYDQLTHMAREATPFIASIDVDDPVFQAWEICPAKSNNNARHRVSPSPVVKMKPFEPPWRGLP</sequence>
<keyword evidence="5" id="KW-0067">ATP-binding</keyword>
<dbReference type="CDD" id="cd07771">
    <property type="entry name" value="ASKHA_NBD_FGGY_RhaB-like"/>
    <property type="match status" value="1"/>
</dbReference>
<dbReference type="InterPro" id="IPR013449">
    <property type="entry name" value="Rhamnulokinase"/>
</dbReference>
<reference evidence="9" key="1">
    <citation type="journal article" date="2010" name="ISME J.">
        <title>Metagenome of the Mediterranean deep chlorophyll maximum studied by direct and fosmid library 454 pyrosequencing.</title>
        <authorList>
            <person name="Ghai R."/>
            <person name="Martin-Cuadrado A.B."/>
            <person name="Molto A.G."/>
            <person name="Heredia I.G."/>
            <person name="Cabrera R."/>
            <person name="Martin J."/>
            <person name="Verdu M."/>
            <person name="Deschamps P."/>
            <person name="Moreira D."/>
            <person name="Lopez-Garcia P."/>
            <person name="Mira A."/>
            <person name="Rodriguez-Valera F."/>
        </authorList>
    </citation>
    <scope>NUCLEOTIDE SEQUENCE</scope>
</reference>
<feature type="domain" description="Carbohydrate kinase FGGY C-terminal" evidence="8">
    <location>
        <begin position="259"/>
        <end position="348"/>
    </location>
</feature>
<evidence type="ECO:0000256" key="3">
    <source>
        <dbReference type="ARBA" id="ARBA00022741"/>
    </source>
</evidence>
<proteinExistence type="inferred from homology"/>
<keyword evidence="3" id="KW-0547">Nucleotide-binding</keyword>
<evidence type="ECO:0000256" key="2">
    <source>
        <dbReference type="ARBA" id="ARBA00022679"/>
    </source>
</evidence>
<dbReference type="InterPro" id="IPR018485">
    <property type="entry name" value="FGGY_C"/>
</dbReference>
<organism evidence="9">
    <name type="scientific">uncultured marine bacterium MedDCM-OCT-S04-C103</name>
    <dbReference type="NCBI Taxonomy" id="743049"/>
    <lineage>
        <taxon>Bacteria</taxon>
        <taxon>environmental samples</taxon>
    </lineage>
</organism>
<dbReference type="PANTHER" id="PTHR43095">
    <property type="entry name" value="SUGAR KINASE"/>
    <property type="match status" value="1"/>
</dbReference>
<dbReference type="AlphaFoldDB" id="D6PCH8"/>
<evidence type="ECO:0000256" key="1">
    <source>
        <dbReference type="ARBA" id="ARBA00009156"/>
    </source>
</evidence>
<evidence type="ECO:0000313" key="9">
    <source>
        <dbReference type="EMBL" id="ADD93429.1"/>
    </source>
</evidence>
<dbReference type="GO" id="GO:0005524">
    <property type="term" value="F:ATP binding"/>
    <property type="evidence" value="ECO:0007669"/>
    <property type="project" value="UniProtKB-KW"/>
</dbReference>
<evidence type="ECO:0000259" key="8">
    <source>
        <dbReference type="Pfam" id="PF02782"/>
    </source>
</evidence>
<keyword evidence="4 9" id="KW-0418">Kinase</keyword>
<protein>
    <submittedName>
        <fullName evidence="9">Rhamnulokinase</fullName>
    </submittedName>
</protein>
<accession>D6PCH8</accession>
<keyword evidence="2" id="KW-0808">Transferase</keyword>
<evidence type="ECO:0000256" key="5">
    <source>
        <dbReference type="ARBA" id="ARBA00022840"/>
    </source>
</evidence>
<dbReference type="Pfam" id="PF00370">
    <property type="entry name" value="FGGY_N"/>
    <property type="match status" value="1"/>
</dbReference>
<dbReference type="InterPro" id="IPR043129">
    <property type="entry name" value="ATPase_NBD"/>
</dbReference>
<evidence type="ECO:0000256" key="4">
    <source>
        <dbReference type="ARBA" id="ARBA00022777"/>
    </source>
</evidence>